<dbReference type="EMBL" id="JAWJAY010000002">
    <property type="protein sequence ID" value="MDV2885709.1"/>
    <property type="molecule type" value="Genomic_DNA"/>
</dbReference>
<protein>
    <submittedName>
        <fullName evidence="2">Rhodanese-like domain-containing protein</fullName>
    </submittedName>
</protein>
<sequence>MSNELDGIIQVDTDELKGMVNDSASPILIDVREIDEYEESHIPGVPLIPMQTIPAHLEKLDKSKSYVFICRSGARSQNVALYLKNNGFNDVRNYYGGMLSWDGDRQDGLEWMVENTQELYR</sequence>
<dbReference type="RefSeq" id="WP_012959808.1">
    <property type="nucleotide sequence ID" value="NZ_CP117835.1"/>
</dbReference>
<dbReference type="InterPro" id="IPR001763">
    <property type="entry name" value="Rhodanese-like_dom"/>
</dbReference>
<organism evidence="2 3">
    <name type="scientific">Alkalihalophilus pseudofirmus</name>
    <name type="common">Bacillus pseudofirmus</name>
    <dbReference type="NCBI Taxonomy" id="79885"/>
    <lineage>
        <taxon>Bacteria</taxon>
        <taxon>Bacillati</taxon>
        <taxon>Bacillota</taxon>
        <taxon>Bacilli</taxon>
        <taxon>Bacillales</taxon>
        <taxon>Bacillaceae</taxon>
        <taxon>Alkalihalophilus</taxon>
    </lineage>
</organism>
<comment type="caution">
    <text evidence="2">The sequence shown here is derived from an EMBL/GenBank/DDBJ whole genome shotgun (WGS) entry which is preliminary data.</text>
</comment>
<dbReference type="Proteomes" id="UP001285636">
    <property type="component" value="Unassembled WGS sequence"/>
</dbReference>
<feature type="domain" description="Rhodanese" evidence="1">
    <location>
        <begin position="22"/>
        <end position="110"/>
    </location>
</feature>
<dbReference type="SMART" id="SM00450">
    <property type="entry name" value="RHOD"/>
    <property type="match status" value="1"/>
</dbReference>
<dbReference type="Pfam" id="PF00581">
    <property type="entry name" value="Rhodanese"/>
    <property type="match status" value="1"/>
</dbReference>
<dbReference type="PROSITE" id="PS50206">
    <property type="entry name" value="RHODANESE_3"/>
    <property type="match status" value="1"/>
</dbReference>
<dbReference type="Gene3D" id="3.40.250.10">
    <property type="entry name" value="Rhodanese-like domain"/>
    <property type="match status" value="1"/>
</dbReference>
<name>A0AAJ2NNM5_ALKPS</name>
<evidence type="ECO:0000313" key="2">
    <source>
        <dbReference type="EMBL" id="MDV2885709.1"/>
    </source>
</evidence>
<reference evidence="2" key="1">
    <citation type="submission" date="2023-10" db="EMBL/GenBank/DDBJ databases">
        <title>Screening of Alkalihalophilus pseudofirmusBZ-TG-HK211 and Its Alleviation of Salt Stress on Rapeseed Growth.</title>
        <authorList>
            <person name="Zhao B."/>
            <person name="Guo T."/>
        </authorList>
    </citation>
    <scope>NUCLEOTIDE SEQUENCE</scope>
    <source>
        <strain evidence="2">BZ-TG-HK211</strain>
    </source>
</reference>
<dbReference type="SUPFAM" id="SSF52821">
    <property type="entry name" value="Rhodanese/Cell cycle control phosphatase"/>
    <property type="match status" value="1"/>
</dbReference>
<evidence type="ECO:0000313" key="3">
    <source>
        <dbReference type="Proteomes" id="UP001285636"/>
    </source>
</evidence>
<evidence type="ECO:0000259" key="1">
    <source>
        <dbReference type="PROSITE" id="PS50206"/>
    </source>
</evidence>
<dbReference type="InterPro" id="IPR036873">
    <property type="entry name" value="Rhodanese-like_dom_sf"/>
</dbReference>
<dbReference type="InterPro" id="IPR050229">
    <property type="entry name" value="GlpE_sulfurtransferase"/>
</dbReference>
<dbReference type="PANTHER" id="PTHR43031">
    <property type="entry name" value="FAD-DEPENDENT OXIDOREDUCTASE"/>
    <property type="match status" value="1"/>
</dbReference>
<dbReference type="AlphaFoldDB" id="A0AAJ2NNM5"/>
<proteinExistence type="predicted"/>
<dbReference type="PANTHER" id="PTHR43031:SF17">
    <property type="entry name" value="SULFURTRANSFERASE YTWF-RELATED"/>
    <property type="match status" value="1"/>
</dbReference>
<dbReference type="CDD" id="cd00158">
    <property type="entry name" value="RHOD"/>
    <property type="match status" value="1"/>
</dbReference>
<accession>A0AAJ2NNM5</accession>
<gene>
    <name evidence="2" type="ORF">RYX45_11015</name>
</gene>